<feature type="region of interest" description="Disordered" evidence="2">
    <location>
        <begin position="1"/>
        <end position="20"/>
    </location>
</feature>
<sequence>MSSSDMRAAKAQPLAPTASDLHQLRFENSMLQNEKQFLTQAVAAEPSTSARANTARHSADSIEVRLLRAYLRACEVNNSEARAIVEAQMRALVGKTQRKVDALRELLQTVQKDVEEVLEASGGWEFTQDVQKVTYRQ</sequence>
<comment type="caution">
    <text evidence="3">The sequence shown here is derived from an EMBL/GenBank/DDBJ whole genome shotgun (WGS) entry which is preliminary data.</text>
</comment>
<keyword evidence="1" id="KW-0175">Coiled coil</keyword>
<evidence type="ECO:0000256" key="1">
    <source>
        <dbReference type="SAM" id="Coils"/>
    </source>
</evidence>
<dbReference type="EMBL" id="LGTL01000006">
    <property type="protein sequence ID" value="KPA81399.1"/>
    <property type="molecule type" value="Genomic_DNA"/>
</dbReference>
<organism evidence="3 4">
    <name type="scientific">Leptomonas pyrrhocoris</name>
    <name type="common">Firebug parasite</name>
    <dbReference type="NCBI Taxonomy" id="157538"/>
    <lineage>
        <taxon>Eukaryota</taxon>
        <taxon>Discoba</taxon>
        <taxon>Euglenozoa</taxon>
        <taxon>Kinetoplastea</taxon>
        <taxon>Metakinetoplastina</taxon>
        <taxon>Trypanosomatida</taxon>
        <taxon>Trypanosomatidae</taxon>
        <taxon>Leishmaniinae</taxon>
        <taxon>Leptomonas</taxon>
    </lineage>
</organism>
<reference evidence="3 4" key="1">
    <citation type="submission" date="2015-07" db="EMBL/GenBank/DDBJ databases">
        <title>High-quality genome of monoxenous trypanosomatid Leptomonas pyrrhocoris.</title>
        <authorList>
            <person name="Flegontov P."/>
            <person name="Butenko A."/>
            <person name="Firsov S."/>
            <person name="Vlcek C."/>
            <person name="Logacheva M.D."/>
            <person name="Field M."/>
            <person name="Filatov D."/>
            <person name="Flegontova O."/>
            <person name="Gerasimov E."/>
            <person name="Jackson A.P."/>
            <person name="Kelly S."/>
            <person name="Opperdoes F."/>
            <person name="O'Reilly A."/>
            <person name="Votypka J."/>
            <person name="Yurchenko V."/>
            <person name="Lukes J."/>
        </authorList>
    </citation>
    <scope>NUCLEOTIDE SEQUENCE [LARGE SCALE GENOMIC DNA]</scope>
    <source>
        <strain evidence="3">H10</strain>
    </source>
</reference>
<dbReference type="Proteomes" id="UP000037923">
    <property type="component" value="Unassembled WGS sequence"/>
</dbReference>
<dbReference type="GeneID" id="26904067"/>
<evidence type="ECO:0000256" key="2">
    <source>
        <dbReference type="SAM" id="MobiDB-lite"/>
    </source>
</evidence>
<gene>
    <name evidence="3" type="ORF">ABB37_03776</name>
</gene>
<dbReference type="VEuPathDB" id="TriTrypDB:LpyrH10_06_1460"/>
<dbReference type="RefSeq" id="XP_015659838.1">
    <property type="nucleotide sequence ID" value="XM_015801218.1"/>
</dbReference>
<evidence type="ECO:0000313" key="4">
    <source>
        <dbReference type="Proteomes" id="UP000037923"/>
    </source>
</evidence>
<dbReference type="AlphaFoldDB" id="A0A0M9G3H3"/>
<accession>A0A0M9G3H3</accession>
<dbReference type="OMA" id="HQLRCEN"/>
<feature type="coiled-coil region" evidence="1">
    <location>
        <begin position="93"/>
        <end position="120"/>
    </location>
</feature>
<proteinExistence type="predicted"/>
<protein>
    <submittedName>
        <fullName evidence="3">Uncharacterized protein</fullName>
    </submittedName>
</protein>
<keyword evidence="4" id="KW-1185">Reference proteome</keyword>
<dbReference type="OrthoDB" id="272843at2759"/>
<evidence type="ECO:0000313" key="3">
    <source>
        <dbReference type="EMBL" id="KPA81399.1"/>
    </source>
</evidence>
<name>A0A0M9G3H3_LEPPY</name>